<dbReference type="InterPro" id="IPR027304">
    <property type="entry name" value="Trigger_fact/SurA_dom_sf"/>
</dbReference>
<keyword evidence="3 7" id="KW-1003">Cell membrane</keyword>
<reference evidence="12 13" key="1">
    <citation type="journal article" date="2015" name="Stand. Genomic Sci.">
        <title>Genomic Encyclopedia of Bacterial and Archaeal Type Strains, Phase III: the genomes of soil and plant-associated and newly described type strains.</title>
        <authorList>
            <person name="Whitman W.B."/>
            <person name="Woyke T."/>
            <person name="Klenk H.P."/>
            <person name="Zhou Y."/>
            <person name="Lilburn T.G."/>
            <person name="Beck B.J."/>
            <person name="De Vos P."/>
            <person name="Vandamme P."/>
            <person name="Eisen J.A."/>
            <person name="Garrity G."/>
            <person name="Hugenholtz P."/>
            <person name="Kyrpides N.C."/>
        </authorList>
    </citation>
    <scope>NUCLEOTIDE SEQUENCE [LARGE SCALE GENOMIC DNA]</scope>
    <source>
        <strain evidence="12 13">CGMCC 1.10116</strain>
    </source>
</reference>
<keyword evidence="6 7" id="KW-0449">Lipoprotein</keyword>
<feature type="domain" description="PpiC" evidence="11">
    <location>
        <begin position="155"/>
        <end position="244"/>
    </location>
</feature>
<keyword evidence="13" id="KW-1185">Reference proteome</keyword>
<dbReference type="PROSITE" id="PS51257">
    <property type="entry name" value="PROKAR_LIPOPROTEIN"/>
    <property type="match status" value="1"/>
</dbReference>
<dbReference type="InterPro" id="IPR050245">
    <property type="entry name" value="PrsA_foldase"/>
</dbReference>
<comment type="catalytic activity">
    <reaction evidence="7">
        <text>[protein]-peptidylproline (omega=180) = [protein]-peptidylproline (omega=0)</text>
        <dbReference type="Rhea" id="RHEA:16237"/>
        <dbReference type="Rhea" id="RHEA-COMP:10747"/>
        <dbReference type="Rhea" id="RHEA-COMP:10748"/>
        <dbReference type="ChEBI" id="CHEBI:83833"/>
        <dbReference type="ChEBI" id="CHEBI:83834"/>
        <dbReference type="EC" id="5.2.1.8"/>
    </reaction>
</comment>
<dbReference type="RefSeq" id="WP_144450414.1">
    <property type="nucleotide sequence ID" value="NZ_VLKZ01000005.1"/>
</dbReference>
<gene>
    <name evidence="7" type="primary">prsA</name>
    <name evidence="12" type="ORF">IQ10_02101</name>
</gene>
<dbReference type="Pfam" id="PF13616">
    <property type="entry name" value="Rotamase_3"/>
    <property type="match status" value="1"/>
</dbReference>
<comment type="function">
    <text evidence="7">Plays a major role in protein secretion by helping the post-translocational extracellular folding of several secreted proteins.</text>
</comment>
<dbReference type="GO" id="GO:0003755">
    <property type="term" value="F:peptidyl-prolyl cis-trans isomerase activity"/>
    <property type="evidence" value="ECO:0007669"/>
    <property type="project" value="UniProtKB-UniRule"/>
</dbReference>
<evidence type="ECO:0000256" key="9">
    <source>
        <dbReference type="SAM" id="MobiDB-lite"/>
    </source>
</evidence>
<comment type="subcellular location">
    <subcellularLocation>
        <location evidence="1 7">Cell membrane</location>
        <topology evidence="1 7">Lipid-anchor</topology>
    </subcellularLocation>
</comment>
<name>A0A562QJ59_9BACI</name>
<keyword evidence="7 10" id="KW-0732">Signal</keyword>
<proteinExistence type="inferred from homology"/>
<dbReference type="GO" id="GO:0006457">
    <property type="term" value="P:protein folding"/>
    <property type="evidence" value="ECO:0007669"/>
    <property type="project" value="UniProtKB-UniRule"/>
</dbReference>
<feature type="chain" id="PRO_5039538668" description="Foldase protein PrsA" evidence="10">
    <location>
        <begin position="19"/>
        <end position="309"/>
    </location>
</feature>
<dbReference type="PANTHER" id="PTHR47245:SF2">
    <property type="entry name" value="PEPTIDYL-PROLYL CIS-TRANS ISOMERASE HP_0175-RELATED"/>
    <property type="match status" value="1"/>
</dbReference>
<evidence type="ECO:0000313" key="12">
    <source>
        <dbReference type="EMBL" id="TWI56210.1"/>
    </source>
</evidence>
<dbReference type="SUPFAM" id="SSF54534">
    <property type="entry name" value="FKBP-like"/>
    <property type="match status" value="1"/>
</dbReference>
<dbReference type="PROSITE" id="PS01096">
    <property type="entry name" value="PPIC_PPIASE_1"/>
    <property type="match status" value="1"/>
</dbReference>
<evidence type="ECO:0000256" key="10">
    <source>
        <dbReference type="SAM" id="SignalP"/>
    </source>
</evidence>
<evidence type="ECO:0000256" key="4">
    <source>
        <dbReference type="ARBA" id="ARBA00023136"/>
    </source>
</evidence>
<evidence type="ECO:0000256" key="1">
    <source>
        <dbReference type="ARBA" id="ARBA00004193"/>
    </source>
</evidence>
<feature type="signal peptide" evidence="10">
    <location>
        <begin position="1"/>
        <end position="18"/>
    </location>
</feature>
<evidence type="ECO:0000256" key="3">
    <source>
        <dbReference type="ARBA" id="ARBA00022475"/>
    </source>
</evidence>
<sequence>MKKRLIAIISLACMTTLAACNNDAASDNSTVATVNGTEITESEFIDTLKQRYGKDTLEEMIQRTVLNEAGEDVEVTDEEIEEELDNFRSNFGTENDEELLELLRTQFNIQADSMDTFVQEFIVPPLVLQKLTASDVEVTEEQMQAYYEENSEQFEEQVEASHILVEDETAAQEVLERLEAGEDFAELAQEYSIDGSAANGGELGFFGKGRMVPPFEEAAFELAIDEISDPVESDFGFHIIKVTDKKETFDDYKSDIEQLLTQQQSKTTDEVMEELIDNANIEIQDPQYSDLFSKEDSTEEAAPAPAPAE</sequence>
<keyword evidence="5 7" id="KW-0564">Palmitate</keyword>
<keyword evidence="7 8" id="KW-0413">Isomerase</keyword>
<dbReference type="InterPro" id="IPR000297">
    <property type="entry name" value="PPIase_PpiC"/>
</dbReference>
<dbReference type="Gene3D" id="3.10.50.40">
    <property type="match status" value="1"/>
</dbReference>
<evidence type="ECO:0000256" key="6">
    <source>
        <dbReference type="ARBA" id="ARBA00023288"/>
    </source>
</evidence>
<dbReference type="GO" id="GO:0005886">
    <property type="term" value="C:plasma membrane"/>
    <property type="evidence" value="ECO:0007669"/>
    <property type="project" value="UniProtKB-SubCell"/>
</dbReference>
<accession>A0A562QJ59</accession>
<keyword evidence="7 8" id="KW-0697">Rotamase</keyword>
<evidence type="ECO:0000256" key="8">
    <source>
        <dbReference type="PROSITE-ProRule" id="PRU00278"/>
    </source>
</evidence>
<comment type="similarity">
    <text evidence="2 7">Belongs to the PrsA family.</text>
</comment>
<dbReference type="InterPro" id="IPR023058">
    <property type="entry name" value="PPIase_PpiC_CS"/>
</dbReference>
<dbReference type="AlphaFoldDB" id="A0A562QJ59"/>
<dbReference type="Gene3D" id="1.10.8.1040">
    <property type="match status" value="1"/>
</dbReference>
<evidence type="ECO:0000256" key="2">
    <source>
        <dbReference type="ARBA" id="ARBA00006071"/>
    </source>
</evidence>
<evidence type="ECO:0000259" key="11">
    <source>
        <dbReference type="PROSITE" id="PS50198"/>
    </source>
</evidence>
<dbReference type="HAMAP" id="MF_01145">
    <property type="entry name" value="Foldase_PrsA"/>
    <property type="match status" value="1"/>
</dbReference>
<evidence type="ECO:0000313" key="13">
    <source>
        <dbReference type="Proteomes" id="UP000315711"/>
    </source>
</evidence>
<dbReference type="PANTHER" id="PTHR47245">
    <property type="entry name" value="PEPTIDYLPROLYL ISOMERASE"/>
    <property type="match status" value="1"/>
</dbReference>
<dbReference type="Proteomes" id="UP000315711">
    <property type="component" value="Unassembled WGS sequence"/>
</dbReference>
<organism evidence="12 13">
    <name type="scientific">Halalkalibacter nanhaiisediminis</name>
    <dbReference type="NCBI Taxonomy" id="688079"/>
    <lineage>
        <taxon>Bacteria</taxon>
        <taxon>Bacillati</taxon>
        <taxon>Bacillota</taxon>
        <taxon>Bacilli</taxon>
        <taxon>Bacillales</taxon>
        <taxon>Bacillaceae</taxon>
        <taxon>Halalkalibacter</taxon>
    </lineage>
</organism>
<evidence type="ECO:0000256" key="5">
    <source>
        <dbReference type="ARBA" id="ARBA00023139"/>
    </source>
</evidence>
<dbReference type="EMBL" id="VLKZ01000005">
    <property type="protein sequence ID" value="TWI56210.1"/>
    <property type="molecule type" value="Genomic_DNA"/>
</dbReference>
<protein>
    <recommendedName>
        <fullName evidence="7">Foldase protein PrsA</fullName>
        <ecNumber evidence="7">5.2.1.8</ecNumber>
    </recommendedName>
</protein>
<comment type="caution">
    <text evidence="12">The sequence shown here is derived from an EMBL/GenBank/DDBJ whole genome shotgun (WGS) entry which is preliminary data.</text>
</comment>
<dbReference type="InterPro" id="IPR023059">
    <property type="entry name" value="Foldase_PrsA"/>
</dbReference>
<dbReference type="EC" id="5.2.1.8" evidence="7"/>
<dbReference type="OrthoDB" id="14196at2"/>
<evidence type="ECO:0000256" key="7">
    <source>
        <dbReference type="HAMAP-Rule" id="MF_01145"/>
    </source>
</evidence>
<dbReference type="PROSITE" id="PS50198">
    <property type="entry name" value="PPIC_PPIASE_2"/>
    <property type="match status" value="1"/>
</dbReference>
<keyword evidence="4 7" id="KW-0472">Membrane</keyword>
<feature type="region of interest" description="Disordered" evidence="9">
    <location>
        <begin position="279"/>
        <end position="309"/>
    </location>
</feature>
<dbReference type="SUPFAM" id="SSF109998">
    <property type="entry name" value="Triger factor/SurA peptide-binding domain-like"/>
    <property type="match status" value="1"/>
</dbReference>
<dbReference type="InterPro" id="IPR046357">
    <property type="entry name" value="PPIase_dom_sf"/>
</dbReference>